<name>A0ACC2M987_PERAE</name>
<evidence type="ECO:0000313" key="2">
    <source>
        <dbReference type="Proteomes" id="UP001234297"/>
    </source>
</evidence>
<sequence length="121" mass="13604">MVFLPLLFASEKCSSSIEEANVYGNESRRFPTPIDQASEWDELGFGGMEVEVEPPLSLTWWPPTFGFPNVFETNVITHSEISLKIVSLTFPRLGEGSPFGFSWGLVAWPDISTLLHQQQKQ</sequence>
<reference evidence="1 2" key="1">
    <citation type="journal article" date="2022" name="Hortic Res">
        <title>A haplotype resolved chromosomal level avocado genome allows analysis of novel avocado genes.</title>
        <authorList>
            <person name="Nath O."/>
            <person name="Fletcher S.J."/>
            <person name="Hayward A."/>
            <person name="Shaw L.M."/>
            <person name="Masouleh A.K."/>
            <person name="Furtado A."/>
            <person name="Henry R.J."/>
            <person name="Mitter N."/>
        </authorList>
    </citation>
    <scope>NUCLEOTIDE SEQUENCE [LARGE SCALE GENOMIC DNA]</scope>
    <source>
        <strain evidence="2">cv. Hass</strain>
    </source>
</reference>
<evidence type="ECO:0000313" key="1">
    <source>
        <dbReference type="EMBL" id="KAJ8642210.1"/>
    </source>
</evidence>
<comment type="caution">
    <text evidence="1">The sequence shown here is derived from an EMBL/GenBank/DDBJ whole genome shotgun (WGS) entry which is preliminary data.</text>
</comment>
<gene>
    <name evidence="1" type="ORF">MRB53_018904</name>
</gene>
<protein>
    <submittedName>
        <fullName evidence="1">Uncharacterized protein</fullName>
    </submittedName>
</protein>
<dbReference type="EMBL" id="CM056813">
    <property type="protein sequence ID" value="KAJ8642210.1"/>
    <property type="molecule type" value="Genomic_DNA"/>
</dbReference>
<proteinExistence type="predicted"/>
<keyword evidence="2" id="KW-1185">Reference proteome</keyword>
<organism evidence="1 2">
    <name type="scientific">Persea americana</name>
    <name type="common">Avocado</name>
    <dbReference type="NCBI Taxonomy" id="3435"/>
    <lineage>
        <taxon>Eukaryota</taxon>
        <taxon>Viridiplantae</taxon>
        <taxon>Streptophyta</taxon>
        <taxon>Embryophyta</taxon>
        <taxon>Tracheophyta</taxon>
        <taxon>Spermatophyta</taxon>
        <taxon>Magnoliopsida</taxon>
        <taxon>Magnoliidae</taxon>
        <taxon>Laurales</taxon>
        <taxon>Lauraceae</taxon>
        <taxon>Persea</taxon>
    </lineage>
</organism>
<dbReference type="Proteomes" id="UP001234297">
    <property type="component" value="Chromosome 5"/>
</dbReference>
<accession>A0ACC2M987</accession>